<dbReference type="SMART" id="SM00382">
    <property type="entry name" value="AAA"/>
    <property type="match status" value="1"/>
</dbReference>
<evidence type="ECO:0000256" key="5">
    <source>
        <dbReference type="SAM" id="MobiDB-lite"/>
    </source>
</evidence>
<evidence type="ECO:0000256" key="2">
    <source>
        <dbReference type="ARBA" id="ARBA00022448"/>
    </source>
</evidence>
<evidence type="ECO:0000313" key="7">
    <source>
        <dbReference type="EMBL" id="SKB10120.1"/>
    </source>
</evidence>
<gene>
    <name evidence="7" type="ORF">SAMN06295964_3110</name>
</gene>
<evidence type="ECO:0000256" key="4">
    <source>
        <dbReference type="ARBA" id="ARBA00022840"/>
    </source>
</evidence>
<dbReference type="Gene3D" id="3.40.50.300">
    <property type="entry name" value="P-loop containing nucleotide triphosphate hydrolases"/>
    <property type="match status" value="1"/>
</dbReference>
<dbReference type="InterPro" id="IPR003593">
    <property type="entry name" value="AAA+_ATPase"/>
</dbReference>
<dbReference type="STRING" id="1736691.SAMN06295964_3110"/>
<dbReference type="GO" id="GO:0016887">
    <property type="term" value="F:ATP hydrolysis activity"/>
    <property type="evidence" value="ECO:0007669"/>
    <property type="project" value="InterPro"/>
</dbReference>
<dbReference type="RefSeq" id="WP_231948906.1">
    <property type="nucleotide sequence ID" value="NZ_LT796768.1"/>
</dbReference>
<keyword evidence="4 7" id="KW-0067">ATP-binding</keyword>
<dbReference type="Pfam" id="PF00005">
    <property type="entry name" value="ABC_tran"/>
    <property type="match status" value="1"/>
</dbReference>
<dbReference type="InterPro" id="IPR003439">
    <property type="entry name" value="ABC_transporter-like_ATP-bd"/>
</dbReference>
<dbReference type="InterPro" id="IPR050153">
    <property type="entry name" value="Metal_Ion_Import_ABC"/>
</dbReference>
<dbReference type="SUPFAM" id="SSF52540">
    <property type="entry name" value="P-loop containing nucleoside triphosphate hydrolases"/>
    <property type="match status" value="1"/>
</dbReference>
<evidence type="ECO:0000313" key="8">
    <source>
        <dbReference type="Proteomes" id="UP000191040"/>
    </source>
</evidence>
<dbReference type="CDD" id="cd03235">
    <property type="entry name" value="ABC_Metallic_Cations"/>
    <property type="match status" value="1"/>
</dbReference>
<dbReference type="PROSITE" id="PS50893">
    <property type="entry name" value="ABC_TRANSPORTER_2"/>
    <property type="match status" value="1"/>
</dbReference>
<dbReference type="PANTHER" id="PTHR42734">
    <property type="entry name" value="METAL TRANSPORT SYSTEM ATP-BINDING PROTEIN TM_0124-RELATED"/>
    <property type="match status" value="1"/>
</dbReference>
<protein>
    <submittedName>
        <fullName evidence="7">Zinc transport system ATP-binding protein</fullName>
    </submittedName>
</protein>
<feature type="region of interest" description="Disordered" evidence="5">
    <location>
        <begin position="225"/>
        <end position="262"/>
    </location>
</feature>
<evidence type="ECO:0000256" key="3">
    <source>
        <dbReference type="ARBA" id="ARBA00022741"/>
    </source>
</evidence>
<dbReference type="EMBL" id="LT796768">
    <property type="protein sequence ID" value="SKB10120.1"/>
    <property type="molecule type" value="Genomic_DNA"/>
</dbReference>
<dbReference type="PANTHER" id="PTHR42734:SF17">
    <property type="entry name" value="METAL TRANSPORT SYSTEM ATP-BINDING PROTEIN TM_0124-RELATED"/>
    <property type="match status" value="1"/>
</dbReference>
<comment type="similarity">
    <text evidence="1">Belongs to the ABC transporter superfamily.</text>
</comment>
<evidence type="ECO:0000256" key="1">
    <source>
        <dbReference type="ARBA" id="ARBA00005417"/>
    </source>
</evidence>
<dbReference type="InterPro" id="IPR027417">
    <property type="entry name" value="P-loop_NTPase"/>
</dbReference>
<evidence type="ECO:0000259" key="6">
    <source>
        <dbReference type="PROSITE" id="PS50893"/>
    </source>
</evidence>
<sequence>MTSHSVPPVIDATGVTVDLGGTQVLRGVDLRVMPGEFVTILGANGSGKSTLVRALVGLLPHRGSIELFGTPLGRFTDHQRVGYMAQRPEAFSGVPATVTEVVVSGALSRRPRFGWPSRADRTSAADLIERVGLADLAKRPITHLSGGQQQRAHIARALVADPDLVVMDEPMAGIDAHSAEVFAGLLGELDERGTAIVMVAHELGPMAPLVDRAVHLDRGLVEYEGPALGPGTHDHAHDHAHSSEPTVTRPVPAEGPLPGGKA</sequence>
<feature type="domain" description="ABC transporter" evidence="6">
    <location>
        <begin position="10"/>
        <end position="243"/>
    </location>
</feature>
<dbReference type="GO" id="GO:0005524">
    <property type="term" value="F:ATP binding"/>
    <property type="evidence" value="ECO:0007669"/>
    <property type="project" value="UniProtKB-KW"/>
</dbReference>
<organism evidence="7 8">
    <name type="scientific">Aeromicrobium choanae</name>
    <dbReference type="NCBI Taxonomy" id="1736691"/>
    <lineage>
        <taxon>Bacteria</taxon>
        <taxon>Bacillati</taxon>
        <taxon>Actinomycetota</taxon>
        <taxon>Actinomycetes</taxon>
        <taxon>Propionibacteriales</taxon>
        <taxon>Nocardioidaceae</taxon>
        <taxon>Aeromicrobium</taxon>
    </lineage>
</organism>
<proteinExistence type="inferred from homology"/>
<dbReference type="AlphaFoldDB" id="A0A1T4Z7U5"/>
<name>A0A1T4Z7U5_9ACTN</name>
<keyword evidence="3" id="KW-0547">Nucleotide-binding</keyword>
<dbReference type="Proteomes" id="UP000191040">
    <property type="component" value="Chromosome I"/>
</dbReference>
<keyword evidence="2" id="KW-0813">Transport</keyword>
<accession>A0A1T4Z7U5</accession>
<feature type="compositionally biased region" description="Basic and acidic residues" evidence="5">
    <location>
        <begin position="232"/>
        <end position="242"/>
    </location>
</feature>
<keyword evidence="8" id="KW-1185">Reference proteome</keyword>
<reference evidence="8" key="1">
    <citation type="submission" date="2017-02" db="EMBL/GenBank/DDBJ databases">
        <authorList>
            <person name="Varghese N."/>
            <person name="Submissions S."/>
        </authorList>
    </citation>
    <scope>NUCLEOTIDE SEQUENCE [LARGE SCALE GENOMIC DNA]</scope>
    <source>
        <strain evidence="8">9H-4</strain>
    </source>
</reference>